<evidence type="ECO:0000313" key="5">
    <source>
        <dbReference type="Proteomes" id="UP000466894"/>
    </source>
</evidence>
<sequence>MNKLYCVVVGATVGVHFAYLIYLPSGGFLALRWPRGILLHIPAVLWGAGVVVLGFPCPLTQVEQSARTRAGMNPLPASGFVDRYIAGVCYPANRTGIAQLLAFVAAGVSWIVFGWSHLRRKC</sequence>
<evidence type="ECO:0000313" key="2">
    <source>
        <dbReference type="EMBL" id="BBY07766.1"/>
    </source>
</evidence>
<dbReference type="InterPro" id="IPR021218">
    <property type="entry name" value="DUF2784"/>
</dbReference>
<reference evidence="3 4" key="1">
    <citation type="submission" date="2017-02" db="EMBL/GenBank/DDBJ databases">
        <title>The new phylogeny of genus Mycobacterium.</title>
        <authorList>
            <person name="Tortoli E."/>
            <person name="Trovato A."/>
            <person name="Cirillo D.M."/>
        </authorList>
    </citation>
    <scope>NUCLEOTIDE SEQUENCE [LARGE SCALE GENOMIC DNA]</scope>
    <source>
        <strain evidence="3 4">DSM 45145</strain>
    </source>
</reference>
<gene>
    <name evidence="3" type="ORF">BST37_16375</name>
    <name evidence="2" type="ORF">MNVI_30840</name>
</gene>
<keyword evidence="4" id="KW-1185">Reference proteome</keyword>
<dbReference type="OrthoDB" id="370375at2"/>
<name>A0A7I7PGS4_9MYCO</name>
<feature type="transmembrane region" description="Helical" evidence="1">
    <location>
        <begin position="37"/>
        <end position="59"/>
    </location>
</feature>
<keyword evidence="1" id="KW-0812">Transmembrane</keyword>
<feature type="transmembrane region" description="Helical" evidence="1">
    <location>
        <begin position="100"/>
        <end position="118"/>
    </location>
</feature>
<dbReference type="Pfam" id="PF10861">
    <property type="entry name" value="DUF2784"/>
    <property type="match status" value="1"/>
</dbReference>
<organism evidence="2 5">
    <name type="scientific">Mycobacterium noviomagense</name>
    <dbReference type="NCBI Taxonomy" id="459858"/>
    <lineage>
        <taxon>Bacteria</taxon>
        <taxon>Bacillati</taxon>
        <taxon>Actinomycetota</taxon>
        <taxon>Actinomycetes</taxon>
        <taxon>Mycobacteriales</taxon>
        <taxon>Mycobacteriaceae</taxon>
        <taxon>Mycobacterium</taxon>
    </lineage>
</organism>
<dbReference type="Proteomes" id="UP000192374">
    <property type="component" value="Unassembled WGS sequence"/>
</dbReference>
<evidence type="ECO:0000256" key="1">
    <source>
        <dbReference type="SAM" id="Phobius"/>
    </source>
</evidence>
<evidence type="ECO:0000313" key="3">
    <source>
        <dbReference type="EMBL" id="ORB12330.1"/>
    </source>
</evidence>
<reference evidence="2 5" key="2">
    <citation type="journal article" date="2019" name="Emerg. Microbes Infect.">
        <title>Comprehensive subspecies identification of 175 nontuberculous mycobacteria species based on 7547 genomic profiles.</title>
        <authorList>
            <person name="Matsumoto Y."/>
            <person name="Kinjo T."/>
            <person name="Motooka D."/>
            <person name="Nabeya D."/>
            <person name="Jung N."/>
            <person name="Uechi K."/>
            <person name="Horii T."/>
            <person name="Iida T."/>
            <person name="Fujita J."/>
            <person name="Nakamura S."/>
        </authorList>
    </citation>
    <scope>NUCLEOTIDE SEQUENCE [LARGE SCALE GENOMIC DNA]</scope>
    <source>
        <strain evidence="2 5">JCM 16367</strain>
    </source>
</reference>
<keyword evidence="1" id="KW-0472">Membrane</keyword>
<dbReference type="AlphaFoldDB" id="A0A7I7PGS4"/>
<dbReference type="KEGG" id="mnv:MNVI_30840"/>
<dbReference type="EMBL" id="MVIC01000035">
    <property type="protein sequence ID" value="ORB12330.1"/>
    <property type="molecule type" value="Genomic_DNA"/>
</dbReference>
<protein>
    <recommendedName>
        <fullName evidence="6">DUF2784 domain-containing protein</fullName>
    </recommendedName>
</protein>
<reference evidence="2" key="3">
    <citation type="submission" date="2020-02" db="EMBL/GenBank/DDBJ databases">
        <authorList>
            <person name="Matsumoto Y."/>
            <person name="Motooka D."/>
            <person name="Nakamura S."/>
        </authorList>
    </citation>
    <scope>NUCLEOTIDE SEQUENCE</scope>
    <source>
        <strain evidence="2">JCM 16367</strain>
    </source>
</reference>
<dbReference type="EMBL" id="AP022583">
    <property type="protein sequence ID" value="BBY07766.1"/>
    <property type="molecule type" value="Genomic_DNA"/>
</dbReference>
<accession>A0A7I7PGS4</accession>
<feature type="transmembrane region" description="Helical" evidence="1">
    <location>
        <begin position="7"/>
        <end position="31"/>
    </location>
</feature>
<dbReference type="Proteomes" id="UP000466894">
    <property type="component" value="Chromosome"/>
</dbReference>
<proteinExistence type="predicted"/>
<evidence type="ECO:0000313" key="4">
    <source>
        <dbReference type="Proteomes" id="UP000192374"/>
    </source>
</evidence>
<keyword evidence="1" id="KW-1133">Transmembrane helix</keyword>
<dbReference type="RefSeq" id="WP_083088813.1">
    <property type="nucleotide sequence ID" value="NZ_JACKRQ010000050.1"/>
</dbReference>
<evidence type="ECO:0008006" key="6">
    <source>
        <dbReference type="Google" id="ProtNLM"/>
    </source>
</evidence>